<organism evidence="1 2">
    <name type="scientific">Agaribacillus aureus</name>
    <dbReference type="NCBI Taxonomy" id="3051825"/>
    <lineage>
        <taxon>Bacteria</taxon>
        <taxon>Pseudomonadati</taxon>
        <taxon>Bacteroidota</taxon>
        <taxon>Cytophagia</taxon>
        <taxon>Cytophagales</taxon>
        <taxon>Splendidivirgaceae</taxon>
        <taxon>Agaribacillus</taxon>
    </lineage>
</organism>
<gene>
    <name evidence="1" type="ORF">QQ020_07555</name>
</gene>
<accession>A0ABT8L4E0</accession>
<sequence length="183" mass="21284">MTKLKTIRDAAITDSDYDDYNFQEKLTLELDNHAGEFNQDHLNKIVLWKVNRYAAFDKETIELINAIDPSSDELDIPFSEQLLKKLLKTGGVGLPMASTILRFRNPKIYQIIDQRAYRFLCGKPLDLPAGKSEKSIDEQIDKYLEYLQELKNTCQQYSLPFEDADRVLYMADKRVNGHIKLKY</sequence>
<evidence type="ECO:0000313" key="1">
    <source>
        <dbReference type="EMBL" id="MDN5211901.1"/>
    </source>
</evidence>
<comment type="caution">
    <text evidence="1">The sequence shown here is derived from an EMBL/GenBank/DDBJ whole genome shotgun (WGS) entry which is preliminary data.</text>
</comment>
<keyword evidence="2" id="KW-1185">Reference proteome</keyword>
<dbReference type="Proteomes" id="UP001172083">
    <property type="component" value="Unassembled WGS sequence"/>
</dbReference>
<reference evidence="1" key="1">
    <citation type="submission" date="2023-06" db="EMBL/GenBank/DDBJ databases">
        <title>Genomic of Agaribacillus aureum.</title>
        <authorList>
            <person name="Wang G."/>
        </authorList>
    </citation>
    <scope>NUCLEOTIDE SEQUENCE</scope>
    <source>
        <strain evidence="1">BMA12</strain>
    </source>
</reference>
<name>A0ABT8L4E0_9BACT</name>
<dbReference type="RefSeq" id="WP_346757228.1">
    <property type="nucleotide sequence ID" value="NZ_JAUJEB010000001.1"/>
</dbReference>
<evidence type="ECO:0000313" key="2">
    <source>
        <dbReference type="Proteomes" id="UP001172083"/>
    </source>
</evidence>
<protein>
    <submittedName>
        <fullName evidence="1">Uncharacterized protein</fullName>
    </submittedName>
</protein>
<proteinExistence type="predicted"/>
<dbReference type="EMBL" id="JAUJEB010000001">
    <property type="protein sequence ID" value="MDN5211901.1"/>
    <property type="molecule type" value="Genomic_DNA"/>
</dbReference>